<evidence type="ECO:0000313" key="2">
    <source>
        <dbReference type="Proteomes" id="UP000887578"/>
    </source>
</evidence>
<protein>
    <submittedName>
        <fullName evidence="3">Uncharacterized protein</fullName>
    </submittedName>
</protein>
<reference evidence="3" key="1">
    <citation type="submission" date="2022-11" db="UniProtKB">
        <authorList>
            <consortium name="WormBaseParasite"/>
        </authorList>
    </citation>
    <scope>IDENTIFICATION</scope>
</reference>
<proteinExistence type="predicted"/>
<feature type="region of interest" description="Disordered" evidence="1">
    <location>
        <begin position="1"/>
        <end position="27"/>
    </location>
</feature>
<dbReference type="WBParaSite" id="PDA_v2.g27431.t1">
    <property type="protein sequence ID" value="PDA_v2.g27431.t1"/>
    <property type="gene ID" value="PDA_v2.g27431"/>
</dbReference>
<accession>A0A914QDL0</accession>
<sequence length="320" mass="37248">MDTSENESPATSLSTLKRKRSGSGDASDVIPAKRLHFTPPNRSYDFDLPDSIIYYIAKNPTSKKLYKKLIKTCRYFFWKKPIILIKTLVCSNNELKAYSTDFDHDVSLKDLPYEFWLTDQCSINSELNDPIKPNLVSFFIPHIYRCEIEDLSLCDQMLTIDEFLYFTTTTCVARFDNLTVVNRDGKEIAFEKLVELIPEVFTLEHRFKNSDKTVTAKTVKEILKLPHLQYFFQFRLFNVPEAFDIQLFFAHIKKSNGIFQLGFAGALSVAYQSRLEAIIDELIESQTFDYIPPFISYPGMDDEKYKKLYKTVTKNGFFFK</sequence>
<evidence type="ECO:0000313" key="3">
    <source>
        <dbReference type="WBParaSite" id="PDA_v2.g27431.t1"/>
    </source>
</evidence>
<name>A0A914QDL0_9BILA</name>
<dbReference type="AlphaFoldDB" id="A0A914QDL0"/>
<feature type="compositionally biased region" description="Polar residues" evidence="1">
    <location>
        <begin position="1"/>
        <end position="15"/>
    </location>
</feature>
<keyword evidence="2" id="KW-1185">Reference proteome</keyword>
<organism evidence="2 3">
    <name type="scientific">Panagrolaimus davidi</name>
    <dbReference type="NCBI Taxonomy" id="227884"/>
    <lineage>
        <taxon>Eukaryota</taxon>
        <taxon>Metazoa</taxon>
        <taxon>Ecdysozoa</taxon>
        <taxon>Nematoda</taxon>
        <taxon>Chromadorea</taxon>
        <taxon>Rhabditida</taxon>
        <taxon>Tylenchina</taxon>
        <taxon>Panagrolaimomorpha</taxon>
        <taxon>Panagrolaimoidea</taxon>
        <taxon>Panagrolaimidae</taxon>
        <taxon>Panagrolaimus</taxon>
    </lineage>
</organism>
<evidence type="ECO:0000256" key="1">
    <source>
        <dbReference type="SAM" id="MobiDB-lite"/>
    </source>
</evidence>
<dbReference type="Proteomes" id="UP000887578">
    <property type="component" value="Unplaced"/>
</dbReference>